<evidence type="ECO:0000256" key="13">
    <source>
        <dbReference type="ARBA" id="ARBA00062308"/>
    </source>
</evidence>
<evidence type="ECO:0000256" key="16">
    <source>
        <dbReference type="SAM" id="MobiDB-lite"/>
    </source>
</evidence>
<feature type="domain" description="Sushi" evidence="18">
    <location>
        <begin position="935"/>
        <end position="992"/>
    </location>
</feature>
<dbReference type="FunFam" id="2.10.70.10:FF:000054">
    <property type="entry name" value="Complement inhibitory factor H"/>
    <property type="match status" value="1"/>
</dbReference>
<evidence type="ECO:0000256" key="1">
    <source>
        <dbReference type="ARBA" id="ARBA00004613"/>
    </source>
</evidence>
<evidence type="ECO:0000313" key="19">
    <source>
        <dbReference type="EMBL" id="CAC67513.1"/>
    </source>
</evidence>
<feature type="domain" description="Sushi" evidence="18">
    <location>
        <begin position="567"/>
        <end position="624"/>
    </location>
</feature>
<dbReference type="SMART" id="SM00032">
    <property type="entry name" value="CCP"/>
    <property type="match status" value="20"/>
</dbReference>
<feature type="disulfide bond" evidence="15">
    <location>
        <begin position="178"/>
        <end position="205"/>
    </location>
</feature>
<keyword evidence="4" id="KW-0765">Sulfation</keyword>
<keyword evidence="2" id="KW-0964">Secreted</keyword>
<evidence type="ECO:0000259" key="18">
    <source>
        <dbReference type="PROSITE" id="PS50923"/>
    </source>
</evidence>
<dbReference type="CDD" id="cd00033">
    <property type="entry name" value="CCP"/>
    <property type="match status" value="15"/>
</dbReference>
<keyword evidence="8" id="KW-0391">Immunity</keyword>
<dbReference type="PANTHER" id="PTHR45785:SF7">
    <property type="entry name" value="COMPLEMENT FACTOR H"/>
    <property type="match status" value="1"/>
</dbReference>
<feature type="domain" description="Sushi" evidence="18">
    <location>
        <begin position="507"/>
        <end position="566"/>
    </location>
</feature>
<keyword evidence="5 15" id="KW-0768">Sushi</keyword>
<dbReference type="InterPro" id="IPR000436">
    <property type="entry name" value="Sushi_SCR_CCP_dom"/>
</dbReference>
<dbReference type="RGD" id="620428">
    <property type="gene designation" value="Cfh"/>
</dbReference>
<dbReference type="PANTHER" id="PTHR45785">
    <property type="entry name" value="COMPLEMENT FACTOR H-RELATED"/>
    <property type="match status" value="1"/>
</dbReference>
<evidence type="ECO:0000313" key="20">
    <source>
        <dbReference type="RGD" id="620428"/>
    </source>
</evidence>
<accession>Q91YB6</accession>
<feature type="domain" description="Sushi" evidence="18">
    <location>
        <begin position="19"/>
        <end position="82"/>
    </location>
</feature>
<comment type="subcellular location">
    <subcellularLocation>
        <location evidence="1">Secreted</location>
    </subcellularLocation>
</comment>
<dbReference type="GeneID" id="155012"/>
<feature type="disulfide bond" evidence="15">
    <location>
        <begin position="114"/>
        <end position="141"/>
    </location>
</feature>
<comment type="caution">
    <text evidence="15">Lacks conserved residue(s) required for the propagation of feature annotation.</text>
</comment>
<dbReference type="RefSeq" id="NP_569093.2">
    <property type="nucleotide sequence ID" value="NM_130409.2"/>
</dbReference>
<feature type="domain" description="Sushi" evidence="18">
    <location>
        <begin position="144"/>
        <end position="207"/>
    </location>
</feature>
<evidence type="ECO:0000256" key="8">
    <source>
        <dbReference type="ARBA" id="ARBA00022859"/>
    </source>
</evidence>
<feature type="disulfide bond" evidence="15">
    <location>
        <begin position="629"/>
        <end position="672"/>
    </location>
</feature>
<gene>
    <name evidence="20" type="primary">Cfh</name>
</gene>
<feature type="chain" id="PRO_5004319580" description="Complement factor H" evidence="17">
    <location>
        <begin position="19"/>
        <end position="1236"/>
    </location>
</feature>
<feature type="signal peptide" evidence="17">
    <location>
        <begin position="1"/>
        <end position="18"/>
    </location>
</feature>
<dbReference type="EMBL" id="AJ320522">
    <property type="protein sequence ID" value="CAC67513.1"/>
    <property type="molecule type" value="mRNA"/>
</dbReference>
<dbReference type="CTD" id="3075"/>
<dbReference type="FunFam" id="2.10.70.10:FF:000130">
    <property type="entry name" value="Complement factor H"/>
    <property type="match status" value="1"/>
</dbReference>
<dbReference type="Gene3D" id="2.10.70.10">
    <property type="entry name" value="Complement Module, domain 1"/>
    <property type="match status" value="20"/>
</dbReference>
<dbReference type="PROSITE" id="PS50923">
    <property type="entry name" value="SUSHI"/>
    <property type="match status" value="17"/>
</dbReference>
<feature type="domain" description="Sushi" evidence="18">
    <location>
        <begin position="1052"/>
        <end position="1111"/>
    </location>
</feature>
<dbReference type="AlphaFoldDB" id="Q91YB6"/>
<comment type="function">
    <text evidence="12">Glycoprotein that plays an essential role in maintaining a well-balanced immune response by modulating complement activation. Acts as a soluble inhibitor of complement, where its binding to self markers such as glycan structures prevents complement activation and amplification on cell surfaces. Accelerates the decay of the complement alternative pathway (AP) C3 convertase C3bBb, thus preventing local formation of more C3b, the central player of the complement amplification loop. As a cofactor of the serine protease factor I, CFH also regulates proteolytic degradation of already-deposited C3b. In addition, mediates several cellular responses through interaction with specific receptors. For example, interacts with CR3/ITGAM receptor and thereby mediates the adhesion of human neutrophils to different pathogens. In turn, these pathogens are phagocytosed and destroyed.</text>
</comment>
<evidence type="ECO:0000256" key="10">
    <source>
        <dbReference type="ARBA" id="ARBA00023162"/>
    </source>
</evidence>
<dbReference type="InterPro" id="IPR051503">
    <property type="entry name" value="ComplSys_Reg/VirEntry_Med"/>
</dbReference>
<feature type="domain" description="Sushi" evidence="18">
    <location>
        <begin position="750"/>
        <end position="804"/>
    </location>
</feature>
<feature type="compositionally biased region" description="Basic and acidic residues" evidence="16">
    <location>
        <begin position="874"/>
        <end position="891"/>
    </location>
</feature>
<dbReference type="UCSC" id="RGD:620428">
    <property type="organism name" value="rat"/>
</dbReference>
<evidence type="ECO:0000256" key="6">
    <source>
        <dbReference type="ARBA" id="ARBA00022729"/>
    </source>
</evidence>
<evidence type="ECO:0000256" key="14">
    <source>
        <dbReference type="ARBA" id="ARBA00073358"/>
    </source>
</evidence>
<evidence type="ECO:0000256" key="4">
    <source>
        <dbReference type="ARBA" id="ARBA00022641"/>
    </source>
</evidence>
<feature type="domain" description="Sushi" evidence="18">
    <location>
        <begin position="83"/>
        <end position="143"/>
    </location>
</feature>
<feature type="domain" description="Sushi" evidence="18">
    <location>
        <begin position="387"/>
        <end position="444"/>
    </location>
</feature>
<evidence type="ECO:0000256" key="17">
    <source>
        <dbReference type="SAM" id="SignalP"/>
    </source>
</evidence>
<feature type="domain" description="Sushi" evidence="18">
    <location>
        <begin position="867"/>
        <end position="934"/>
    </location>
</feature>
<sequence>MRLSARIIWLILWTVCVAEDCKGPPPRENSEILSGSWSEQLYSEGTQATYKCRPGYRTLGTIVKVCKNGEWVPSNPSRICRKRPCGHPGDTPFGSFRLAVGSEFEFGAKVVYTCDEGYQLLGEIDYRECDADGWTNDIPICEVVKCLPVTELENGRIVSGAAEPDQEYYFGQVVRFECNSGFKIEGQKEMHCSENGLWSNEKPQCVEISCLPPRVENGDGIYLKPVYKENERFQYKCKQGFVYKERGDAVCTGSGWNPQPSCEEMTCLTPYIPNGIYTPHRIKHRIDDEIRYECKNGLYPATRSPVSKCTITGWIPAPRCSLKPCDFPQFKHGRLYYEESRRPYFPVPIGKEYSYYCDNGFTTPSQSYWDYLRCTVNGWEPEVPCLRQCIFHYVEYGESLYWQRRYIEGQSAKVQCHSGYSLPNGQDTILCTENGWSPPPKCVRIKTCSVSDIEIENGFFSESDYTYALNRKTRYRCKQGYVTNTGEISGIITCLQDGWSPRPSCIKSCDMPVFENAMTKNNNTWFKLNDKLDYECHIGYENEYKHTKGSITCTYDGWSSTPSCYERECSIPLLHQDLVVFPREVKYKVGDSLSFSCRSGHRVGADLVQCYHFGWSPNFPTCEGQVKSCDQPLEIPNGEIKGTKKVEYSHGDVVEYDCKPRFLLKGPNKIQCVDGKWTTLPICVEYERTCGDLPELEHGSVKLSVPPYHHGDSVEFTCTETFTMIGHAVVFCISGRWTELPQCVATDQLEKCKAPKSTGIDAIHPNKNEFNHNFSVSYRCRQKQEYEHSICINGRWDPEPNCTRNEKRFCPPPPQIPNAQVIETTVKYLDGEKVSVLCQDGYLTQGPEEMVCKHGRWQSLPRCTEKIPCSQPPKIEHGSIKSPRSSEERDLIESSSYEHGTTFSYVCDDGFRISEENRVTCNMGKWSSLPRCVGIPCGPPPSIPLGIVSHELESYQYGEEVTYNCSEGFGIDGPAFIKCVGGQWSEPPKCIKTDCDNLPTFEIAKPTEKKKKSYRSGEQVTFRCPPPYRMDGSDIVTCVNTKWIGQPVCKDNSCVNPPHVPNATILTRHKTKYPSGDKVRYDCNKPFELFWGSGSDVPKTGFWTEPPKCKDSTGKCGPPPPIDNGDITSLSLPVYAPLSSVEYQCQNYYLLKGNKIVTCRNGKWSQPPTCLHACVIPEDIMEKHNIVLRWRENAKIYSQSGENIEFMCKPGYRKFRGSPPFRTKCIEGHINYPTCV</sequence>
<dbReference type="FunFam" id="2.10.70.10:FF:000041">
    <property type="entry name" value="Complement factor H"/>
    <property type="match status" value="3"/>
</dbReference>
<evidence type="ECO:0000256" key="5">
    <source>
        <dbReference type="ARBA" id="ARBA00022659"/>
    </source>
</evidence>
<feature type="disulfide bond" evidence="15">
    <location>
        <begin position="1116"/>
        <end position="1159"/>
    </location>
</feature>
<feature type="region of interest" description="Disordered" evidence="16">
    <location>
        <begin position="869"/>
        <end position="891"/>
    </location>
</feature>
<name>Q91YB6_RAT</name>
<keyword evidence="7" id="KW-0677">Repeat</keyword>
<dbReference type="GO" id="GO:0007596">
    <property type="term" value="P:blood coagulation"/>
    <property type="evidence" value="ECO:0007669"/>
    <property type="project" value="UniProtKB-ARBA"/>
</dbReference>
<dbReference type="GO" id="GO:0006957">
    <property type="term" value="P:complement activation, alternative pathway"/>
    <property type="evidence" value="ECO:0007669"/>
    <property type="project" value="UniProtKB-KW"/>
</dbReference>
<evidence type="ECO:0000256" key="15">
    <source>
        <dbReference type="PROSITE-ProRule" id="PRU00302"/>
    </source>
</evidence>
<keyword evidence="11" id="KW-0325">Glycoprotein</keyword>
<dbReference type="GO" id="GO:0005576">
    <property type="term" value="C:extracellular region"/>
    <property type="evidence" value="ECO:0007669"/>
    <property type="project" value="UniProtKB-SubCell"/>
</dbReference>
<dbReference type="GO" id="GO:0008201">
    <property type="term" value="F:heparin binding"/>
    <property type="evidence" value="ECO:0007669"/>
    <property type="project" value="UniProtKB-ARBA"/>
</dbReference>
<feature type="domain" description="Sushi" evidence="18">
    <location>
        <begin position="265"/>
        <end position="322"/>
    </location>
</feature>
<feature type="domain" description="Sushi" evidence="18">
    <location>
        <begin position="808"/>
        <end position="865"/>
    </location>
</feature>
<keyword evidence="10" id="KW-0179">Complement alternate pathway</keyword>
<evidence type="ECO:0000256" key="2">
    <source>
        <dbReference type="ARBA" id="ARBA00022525"/>
    </source>
</evidence>
<comment type="subunit">
    <text evidence="13">Homodimer. Also forms homooligomers. Interacts with complement protein C3b; this interaction inhibits complement activation. Interacts with complement protein C3d. Interacts with CR3/ITGAM; this interaction mediates adhesion of neutrophils to pathogens leading to pathogen clearance.</text>
</comment>
<feature type="domain" description="Sushi" evidence="18">
    <location>
        <begin position="1114"/>
        <end position="1172"/>
    </location>
</feature>
<dbReference type="SMR" id="Q91YB6"/>
<dbReference type="AGR" id="RGD:620428"/>
<dbReference type="FunFam" id="2.10.70.10:FF:000026">
    <property type="entry name" value="Complement inhibitory factor H"/>
    <property type="match status" value="5"/>
</dbReference>
<keyword evidence="6 17" id="KW-0732">Signal</keyword>
<proteinExistence type="evidence at transcript level"/>
<dbReference type="GO" id="GO:0030449">
    <property type="term" value="P:regulation of complement activation"/>
    <property type="evidence" value="ECO:0007669"/>
    <property type="project" value="UniProtKB-ARBA"/>
</dbReference>
<feature type="domain" description="Sushi" evidence="18">
    <location>
        <begin position="993"/>
        <end position="1051"/>
    </location>
</feature>
<feature type="domain" description="Sushi" evidence="18">
    <location>
        <begin position="627"/>
        <end position="685"/>
    </location>
</feature>
<dbReference type="InterPro" id="IPR035976">
    <property type="entry name" value="Sushi/SCR/CCP_sf"/>
</dbReference>
<feature type="domain" description="Sushi" evidence="18">
    <location>
        <begin position="688"/>
        <end position="745"/>
    </location>
</feature>
<evidence type="ECO:0000256" key="7">
    <source>
        <dbReference type="ARBA" id="ARBA00022737"/>
    </source>
</evidence>
<dbReference type="KEGG" id="rno:155012"/>
<keyword evidence="9 15" id="KW-1015">Disulfide bond</keyword>
<dbReference type="Pfam" id="PF00084">
    <property type="entry name" value="Sushi"/>
    <property type="match status" value="17"/>
</dbReference>
<dbReference type="PhylomeDB" id="Q91YB6"/>
<feature type="domain" description="Sushi" evidence="18">
    <location>
        <begin position="208"/>
        <end position="264"/>
    </location>
</feature>
<keyword evidence="3" id="KW-0399">Innate immunity</keyword>
<dbReference type="OrthoDB" id="10051774at2759"/>
<reference evidence="19" key="1">
    <citation type="journal article" date="2002" name="Scand. J. Immunol.">
        <title>Rat complement factor H: molecular cloning, sequencing and quantification with a newly established ELISA.</title>
        <authorList>
            <person name="Demberg T."/>
            <person name="Pollok-Kopp B."/>
            <person name="Gerke D."/>
            <person name="Gotze O."/>
            <person name="Schlaf G."/>
        </authorList>
    </citation>
    <scope>NUCLEOTIDE SEQUENCE</scope>
    <source>
        <strain evidence="19">Sprague-Dawley</strain>
        <tissue evidence="19">Liver</tissue>
    </source>
</reference>
<dbReference type="FunFam" id="2.10.70.10:FF:000060">
    <property type="entry name" value="Complement inhibitory factor H"/>
    <property type="match status" value="1"/>
</dbReference>
<protein>
    <recommendedName>
        <fullName evidence="14">Complement factor H</fullName>
    </recommendedName>
</protein>
<dbReference type="FunFam" id="2.10.70.10:FF:000014">
    <property type="entry name" value="Membrane cofactor protein"/>
    <property type="match status" value="1"/>
</dbReference>
<feature type="disulfide bond" evidence="15">
    <location>
        <begin position="995"/>
        <end position="1038"/>
    </location>
</feature>
<evidence type="ECO:0000256" key="9">
    <source>
        <dbReference type="ARBA" id="ARBA00023157"/>
    </source>
</evidence>
<evidence type="ECO:0000256" key="11">
    <source>
        <dbReference type="ARBA" id="ARBA00023180"/>
    </source>
</evidence>
<evidence type="ECO:0000256" key="3">
    <source>
        <dbReference type="ARBA" id="ARBA00022588"/>
    </source>
</evidence>
<organism evidence="19">
    <name type="scientific">Rattus norvegicus</name>
    <name type="common">Rat</name>
    <dbReference type="NCBI Taxonomy" id="10116"/>
    <lineage>
        <taxon>Eukaryota</taxon>
        <taxon>Metazoa</taxon>
        <taxon>Chordata</taxon>
        <taxon>Craniata</taxon>
        <taxon>Vertebrata</taxon>
        <taxon>Euteleostomi</taxon>
        <taxon>Mammalia</taxon>
        <taxon>Eutheria</taxon>
        <taxon>Euarchontoglires</taxon>
        <taxon>Glires</taxon>
        <taxon>Rodentia</taxon>
        <taxon>Myomorpha</taxon>
        <taxon>Muroidea</taxon>
        <taxon>Muridae</taxon>
        <taxon>Murinae</taxon>
        <taxon>Rattus</taxon>
    </lineage>
</organism>
<evidence type="ECO:0000256" key="12">
    <source>
        <dbReference type="ARBA" id="ARBA00055185"/>
    </source>
</evidence>
<dbReference type="SUPFAM" id="SSF57535">
    <property type="entry name" value="Complement control module/SCR domain"/>
    <property type="match status" value="18"/>
</dbReference>